<evidence type="ECO:0000259" key="2">
    <source>
        <dbReference type="Pfam" id="PF02872"/>
    </source>
</evidence>
<evidence type="ECO:0000256" key="1">
    <source>
        <dbReference type="RuleBase" id="RU362119"/>
    </source>
</evidence>
<dbReference type="SUPFAM" id="SSF56300">
    <property type="entry name" value="Metallo-dependent phosphatases"/>
    <property type="match status" value="1"/>
</dbReference>
<dbReference type="Gene3D" id="3.90.780.10">
    <property type="entry name" value="5'-Nucleotidase, C-terminal domain"/>
    <property type="match status" value="1"/>
</dbReference>
<keyword evidence="1" id="KW-0378">Hydrolase</keyword>
<gene>
    <name evidence="3" type="ORF">HMPREF1316_0189</name>
</gene>
<comment type="caution">
    <text evidence="3">The sequence shown here is derived from an EMBL/GenBank/DDBJ whole genome shotgun (WGS) entry which is preliminary data.</text>
</comment>
<protein>
    <submittedName>
        <fullName evidence="3">5'-nucleotidase, C-terminal domain protein</fullName>
    </submittedName>
</protein>
<dbReference type="InterPro" id="IPR036907">
    <property type="entry name" value="5'-Nucleotdase_C_sf"/>
</dbReference>
<dbReference type="GO" id="GO:0016787">
    <property type="term" value="F:hydrolase activity"/>
    <property type="evidence" value="ECO:0007669"/>
    <property type="project" value="UniProtKB-KW"/>
</dbReference>
<dbReference type="Gene3D" id="3.60.21.10">
    <property type="match status" value="1"/>
</dbReference>
<dbReference type="Proteomes" id="UP000016638">
    <property type="component" value="Unassembled WGS sequence"/>
</dbReference>
<dbReference type="PRINTS" id="PR01607">
    <property type="entry name" value="APYRASEFAMLY"/>
</dbReference>
<accession>U2V6V8</accession>
<keyword evidence="4" id="KW-1185">Reference proteome</keyword>
<dbReference type="EMBL" id="AWEZ01000045">
    <property type="protein sequence ID" value="ERL08361.1"/>
    <property type="molecule type" value="Genomic_DNA"/>
</dbReference>
<dbReference type="GO" id="GO:0009166">
    <property type="term" value="P:nucleotide catabolic process"/>
    <property type="evidence" value="ECO:0007669"/>
    <property type="project" value="InterPro"/>
</dbReference>
<dbReference type="GO" id="GO:0030288">
    <property type="term" value="C:outer membrane-bounded periplasmic space"/>
    <property type="evidence" value="ECO:0007669"/>
    <property type="project" value="TreeGrafter"/>
</dbReference>
<reference evidence="3 4" key="1">
    <citation type="submission" date="2013-08" db="EMBL/GenBank/DDBJ databases">
        <authorList>
            <person name="Durkin A.S."/>
            <person name="Haft D.R."/>
            <person name="McCorrison J."/>
            <person name="Torralba M."/>
            <person name="Gillis M."/>
            <person name="Haft D.H."/>
            <person name="Methe B."/>
            <person name="Sutton G."/>
            <person name="Nelson K.E."/>
        </authorList>
    </citation>
    <scope>NUCLEOTIDE SEQUENCE [LARGE SCALE GENOMIC DNA]</scope>
    <source>
        <strain evidence="3 4">F0195</strain>
    </source>
</reference>
<dbReference type="OrthoDB" id="1016457at2"/>
<feature type="domain" description="5'-Nucleotidase C-terminal" evidence="2">
    <location>
        <begin position="328"/>
        <end position="477"/>
    </location>
</feature>
<dbReference type="AlphaFoldDB" id="U2V6V8"/>
<dbReference type="Pfam" id="PF02872">
    <property type="entry name" value="5_nucleotid_C"/>
    <property type="match status" value="1"/>
</dbReference>
<dbReference type="eggNOG" id="COG0737">
    <property type="taxonomic scope" value="Bacteria"/>
</dbReference>
<dbReference type="STRING" id="1125712.HMPREF1316_0189"/>
<dbReference type="InterPro" id="IPR006179">
    <property type="entry name" value="5_nucleotidase/apyrase"/>
</dbReference>
<dbReference type="SUPFAM" id="SSF55816">
    <property type="entry name" value="5'-nucleotidase (syn. UDP-sugar hydrolase), C-terminal domain"/>
    <property type="match status" value="1"/>
</dbReference>
<keyword evidence="1" id="KW-0547">Nucleotide-binding</keyword>
<dbReference type="InterPro" id="IPR029052">
    <property type="entry name" value="Metallo-depent_PP-like"/>
</dbReference>
<dbReference type="PATRIC" id="fig|1125712.3.peg.1315"/>
<sequence>MGRTSLRVVFTSDTHGHLLPVDYATGARLGAGVSAIARSAWEGPEASGVPRGDTLVIDGGDSLQGTPLMRRWMQRGALGTNPAARAFNALGVDVFTLGNHDFNFGRDILAGYLQDMDGQCVCANVTDARRELPIVPWVMRTLESGLVVGITGIVTDYVNVWERPGNLDGLVVGDTMEAARRVAHELAGACDVSICIYHGGFEEDLETGRRLSPTRENLACEMARGCGFDLLLTGHQHMAVPGVRIGSTWAVQPAANALHYVDVRGTWDDGAGMSWTSHLVPAGASVDGRVVRALSSLEEDVERWLDEPVGRLVEAIPCEGKLDVALSGSRVATLVNAAQLDATGADLSCTALPNGAVGLGEVVTQRAICVAYPFSNLLMVLSVSREALRGALERCASYLELDESGSPRVSDLFLRPKEEHYNFDLYEGISAVADLSRPVGERIVSLALADGGPVPDVMRLACNDYRATGTGGYGMLGECPVVGTVAVEVPDLLARFLEGHSPWEPSRHRGLRFVW</sequence>
<proteinExistence type="inferred from homology"/>
<evidence type="ECO:0000313" key="4">
    <source>
        <dbReference type="Proteomes" id="UP000016638"/>
    </source>
</evidence>
<dbReference type="RefSeq" id="WP_021726230.1">
    <property type="nucleotide sequence ID" value="NZ_AWEZ01000045.1"/>
</dbReference>
<dbReference type="GO" id="GO:0000166">
    <property type="term" value="F:nucleotide binding"/>
    <property type="evidence" value="ECO:0007669"/>
    <property type="project" value="UniProtKB-KW"/>
</dbReference>
<dbReference type="PANTHER" id="PTHR11575:SF6">
    <property type="entry name" value="2',3'-CYCLIC-NUCLEOTIDE 2'-PHOSPHODIESTERASE_3'-NUCLEOTIDASE"/>
    <property type="match status" value="1"/>
</dbReference>
<dbReference type="PANTHER" id="PTHR11575">
    <property type="entry name" value="5'-NUCLEOTIDASE-RELATED"/>
    <property type="match status" value="1"/>
</dbReference>
<dbReference type="InterPro" id="IPR008334">
    <property type="entry name" value="5'-Nucleotdase_C"/>
</dbReference>
<comment type="similarity">
    <text evidence="1">Belongs to the 5'-nucleotidase family.</text>
</comment>
<organism evidence="3 4">
    <name type="scientific">Olsenella profusa F0195</name>
    <dbReference type="NCBI Taxonomy" id="1125712"/>
    <lineage>
        <taxon>Bacteria</taxon>
        <taxon>Bacillati</taxon>
        <taxon>Actinomycetota</taxon>
        <taxon>Coriobacteriia</taxon>
        <taxon>Coriobacteriales</taxon>
        <taxon>Atopobiaceae</taxon>
        <taxon>Olsenella</taxon>
    </lineage>
</organism>
<evidence type="ECO:0000313" key="3">
    <source>
        <dbReference type="EMBL" id="ERL08361.1"/>
    </source>
</evidence>
<name>U2V6V8_9ACTN</name>